<feature type="region of interest" description="Disordered" evidence="1">
    <location>
        <begin position="1"/>
        <end position="51"/>
    </location>
</feature>
<protein>
    <submittedName>
        <fullName evidence="2">Uncharacterized protein</fullName>
    </submittedName>
</protein>
<name>A0A370TCJ2_9HELO</name>
<sequence length="157" mass="17471">MPPNRRAKASKASKASPAEDPISSSPPELPISVESSSEPAPKARKPGPKPKVYMVTANVTIQLDRQRHPIAVKPVNLDWYNIFRDDYNSISGIAIKLVEGYARRRKMTWMLLDGKTREREEESRGSPTKTTASGPGRYTGGTWEQEEAKGYGHIRHA</sequence>
<feature type="compositionally biased region" description="Low complexity" evidence="1">
    <location>
        <begin position="12"/>
        <end position="40"/>
    </location>
</feature>
<dbReference type="EMBL" id="NPIC01000011">
    <property type="protein sequence ID" value="RDL31941.1"/>
    <property type="molecule type" value="Genomic_DNA"/>
</dbReference>
<evidence type="ECO:0000256" key="1">
    <source>
        <dbReference type="SAM" id="MobiDB-lite"/>
    </source>
</evidence>
<evidence type="ECO:0000313" key="3">
    <source>
        <dbReference type="Proteomes" id="UP000254866"/>
    </source>
</evidence>
<dbReference type="Proteomes" id="UP000254866">
    <property type="component" value="Unassembled WGS sequence"/>
</dbReference>
<accession>A0A370TCJ2</accession>
<feature type="compositionally biased region" description="Basic residues" evidence="1">
    <location>
        <begin position="1"/>
        <end position="11"/>
    </location>
</feature>
<gene>
    <name evidence="2" type="ORF">BP5553_09343</name>
</gene>
<evidence type="ECO:0000313" key="2">
    <source>
        <dbReference type="EMBL" id="RDL31941.1"/>
    </source>
</evidence>
<organism evidence="2 3">
    <name type="scientific">Venustampulla echinocandica</name>
    <dbReference type="NCBI Taxonomy" id="2656787"/>
    <lineage>
        <taxon>Eukaryota</taxon>
        <taxon>Fungi</taxon>
        <taxon>Dikarya</taxon>
        <taxon>Ascomycota</taxon>
        <taxon>Pezizomycotina</taxon>
        <taxon>Leotiomycetes</taxon>
        <taxon>Helotiales</taxon>
        <taxon>Pleuroascaceae</taxon>
        <taxon>Venustampulla</taxon>
    </lineage>
</organism>
<proteinExistence type="predicted"/>
<feature type="region of interest" description="Disordered" evidence="1">
    <location>
        <begin position="116"/>
        <end position="157"/>
    </location>
</feature>
<dbReference type="AlphaFoldDB" id="A0A370TCJ2"/>
<dbReference type="RefSeq" id="XP_031865873.1">
    <property type="nucleotide sequence ID" value="XM_032017966.1"/>
</dbReference>
<reference evidence="2 3" key="1">
    <citation type="journal article" date="2018" name="IMA Fungus">
        <title>IMA Genome-F 9: Draft genome sequence of Annulohypoxylon stygium, Aspergillus mulundensis, Berkeleyomyces basicola (syn. Thielaviopsis basicola), Ceratocystis smalleyi, two Cercospora beticola strains, Coleophoma cylindrospora, Fusarium fracticaudum, Phialophora cf. hyalina, and Morchella septimelata.</title>
        <authorList>
            <person name="Wingfield B.D."/>
            <person name="Bills G.F."/>
            <person name="Dong Y."/>
            <person name="Huang W."/>
            <person name="Nel W.J."/>
            <person name="Swalarsk-Parry B.S."/>
            <person name="Vaghefi N."/>
            <person name="Wilken P.M."/>
            <person name="An Z."/>
            <person name="de Beer Z.W."/>
            <person name="De Vos L."/>
            <person name="Chen L."/>
            <person name="Duong T.A."/>
            <person name="Gao Y."/>
            <person name="Hammerbacher A."/>
            <person name="Kikkert J.R."/>
            <person name="Li Y."/>
            <person name="Li H."/>
            <person name="Li K."/>
            <person name="Li Q."/>
            <person name="Liu X."/>
            <person name="Ma X."/>
            <person name="Naidoo K."/>
            <person name="Pethybridge S.J."/>
            <person name="Sun J."/>
            <person name="Steenkamp E.T."/>
            <person name="van der Nest M.A."/>
            <person name="van Wyk S."/>
            <person name="Wingfield M.J."/>
            <person name="Xiong C."/>
            <person name="Yue Q."/>
            <person name="Zhang X."/>
        </authorList>
    </citation>
    <scope>NUCLEOTIDE SEQUENCE [LARGE SCALE GENOMIC DNA]</scope>
    <source>
        <strain evidence="2 3">BP 5553</strain>
    </source>
</reference>
<keyword evidence="3" id="KW-1185">Reference proteome</keyword>
<comment type="caution">
    <text evidence="2">The sequence shown here is derived from an EMBL/GenBank/DDBJ whole genome shotgun (WGS) entry which is preliminary data.</text>
</comment>
<dbReference type="GeneID" id="43602192"/>